<name>A0A7X0EF76_9PROT</name>
<protein>
    <recommendedName>
        <fullName evidence="3">Flagellar basal-body/hook protein C-terminal domain-containing protein</fullName>
    </recommendedName>
</protein>
<gene>
    <name evidence="1" type="ORF">FHS74_005287</name>
</gene>
<evidence type="ECO:0000313" key="2">
    <source>
        <dbReference type="Proteomes" id="UP000539175"/>
    </source>
</evidence>
<organism evidence="1 2">
    <name type="scientific">Nitrospirillum iridis</name>
    <dbReference type="NCBI Taxonomy" id="765888"/>
    <lineage>
        <taxon>Bacteria</taxon>
        <taxon>Pseudomonadati</taxon>
        <taxon>Pseudomonadota</taxon>
        <taxon>Alphaproteobacteria</taxon>
        <taxon>Rhodospirillales</taxon>
        <taxon>Azospirillaceae</taxon>
        <taxon>Nitrospirillum</taxon>
    </lineage>
</organism>
<dbReference type="AlphaFoldDB" id="A0A7X0EF76"/>
<dbReference type="Proteomes" id="UP000539175">
    <property type="component" value="Unassembled WGS sequence"/>
</dbReference>
<keyword evidence="2" id="KW-1185">Reference proteome</keyword>
<reference evidence="1 2" key="1">
    <citation type="submission" date="2020-08" db="EMBL/GenBank/DDBJ databases">
        <title>Genomic Encyclopedia of Type Strains, Phase IV (KMG-IV): sequencing the most valuable type-strain genomes for metagenomic binning, comparative biology and taxonomic classification.</title>
        <authorList>
            <person name="Goeker M."/>
        </authorList>
    </citation>
    <scope>NUCLEOTIDE SEQUENCE [LARGE SCALE GENOMIC DNA]</scope>
    <source>
        <strain evidence="1 2">DSM 22198</strain>
    </source>
</reference>
<accession>A0A7X0EF76</accession>
<evidence type="ECO:0000313" key="1">
    <source>
        <dbReference type="EMBL" id="MBB6254697.1"/>
    </source>
</evidence>
<dbReference type="RefSeq" id="WP_184807223.1">
    <property type="nucleotide sequence ID" value="NZ_JACIIZ010000019.1"/>
</dbReference>
<sequence>MTSISAPNPYATVAAGLQTSSARVSQDAVSIASSQGDINPTDVVSLSSDALTFKAMTQVAKTVDENSKRLLDIVA</sequence>
<dbReference type="EMBL" id="JACIIZ010000019">
    <property type="protein sequence ID" value="MBB6254697.1"/>
    <property type="molecule type" value="Genomic_DNA"/>
</dbReference>
<evidence type="ECO:0008006" key="3">
    <source>
        <dbReference type="Google" id="ProtNLM"/>
    </source>
</evidence>
<comment type="caution">
    <text evidence="1">The sequence shown here is derived from an EMBL/GenBank/DDBJ whole genome shotgun (WGS) entry which is preliminary data.</text>
</comment>
<proteinExistence type="predicted"/>